<proteinExistence type="predicted"/>
<accession>A0A2P2N745</accession>
<protein>
    <submittedName>
        <fullName evidence="1">Uncharacterized protein</fullName>
    </submittedName>
</protein>
<organism evidence="1">
    <name type="scientific">Rhizophora mucronata</name>
    <name type="common">Asiatic mangrove</name>
    <dbReference type="NCBI Taxonomy" id="61149"/>
    <lineage>
        <taxon>Eukaryota</taxon>
        <taxon>Viridiplantae</taxon>
        <taxon>Streptophyta</taxon>
        <taxon>Embryophyta</taxon>
        <taxon>Tracheophyta</taxon>
        <taxon>Spermatophyta</taxon>
        <taxon>Magnoliopsida</taxon>
        <taxon>eudicotyledons</taxon>
        <taxon>Gunneridae</taxon>
        <taxon>Pentapetalae</taxon>
        <taxon>rosids</taxon>
        <taxon>fabids</taxon>
        <taxon>Malpighiales</taxon>
        <taxon>Rhizophoraceae</taxon>
        <taxon>Rhizophora</taxon>
    </lineage>
</organism>
<sequence length="37" mass="4169">MQHLIKQKMVTVATIISQADKPMVRLQNSSFLVSNPN</sequence>
<dbReference type="EMBL" id="GGEC01057843">
    <property type="protein sequence ID" value="MBX38327.1"/>
    <property type="molecule type" value="Transcribed_RNA"/>
</dbReference>
<reference evidence="1" key="1">
    <citation type="submission" date="2018-02" db="EMBL/GenBank/DDBJ databases">
        <title>Rhizophora mucronata_Transcriptome.</title>
        <authorList>
            <person name="Meera S.P."/>
            <person name="Sreeshan A."/>
            <person name="Augustine A."/>
        </authorList>
    </citation>
    <scope>NUCLEOTIDE SEQUENCE</scope>
    <source>
        <tissue evidence="1">Leaf</tissue>
    </source>
</reference>
<name>A0A2P2N745_RHIMU</name>
<evidence type="ECO:0000313" key="1">
    <source>
        <dbReference type="EMBL" id="MBX38327.1"/>
    </source>
</evidence>
<dbReference type="AlphaFoldDB" id="A0A2P2N745"/>